<dbReference type="Pfam" id="PF01966">
    <property type="entry name" value="HD"/>
    <property type="match status" value="1"/>
</dbReference>
<dbReference type="EMBL" id="CP036274">
    <property type="protein sequence ID" value="QDU28168.1"/>
    <property type="molecule type" value="Genomic_DNA"/>
</dbReference>
<gene>
    <name evidence="2" type="ORF">ETAA8_32680</name>
</gene>
<reference evidence="2 3" key="1">
    <citation type="submission" date="2019-02" db="EMBL/GenBank/DDBJ databases">
        <title>Deep-cultivation of Planctomycetes and their phenomic and genomic characterization uncovers novel biology.</title>
        <authorList>
            <person name="Wiegand S."/>
            <person name="Jogler M."/>
            <person name="Boedeker C."/>
            <person name="Pinto D."/>
            <person name="Vollmers J."/>
            <person name="Rivas-Marin E."/>
            <person name="Kohn T."/>
            <person name="Peeters S.H."/>
            <person name="Heuer A."/>
            <person name="Rast P."/>
            <person name="Oberbeckmann S."/>
            <person name="Bunk B."/>
            <person name="Jeske O."/>
            <person name="Meyerdierks A."/>
            <person name="Storesund J.E."/>
            <person name="Kallscheuer N."/>
            <person name="Luecker S."/>
            <person name="Lage O.M."/>
            <person name="Pohl T."/>
            <person name="Merkel B.J."/>
            <person name="Hornburger P."/>
            <person name="Mueller R.-W."/>
            <person name="Bruemmer F."/>
            <person name="Labrenz M."/>
            <person name="Spormann A.M."/>
            <person name="Op den Camp H."/>
            <person name="Overmann J."/>
            <person name="Amann R."/>
            <person name="Jetten M.S.M."/>
            <person name="Mascher T."/>
            <person name="Medema M.H."/>
            <person name="Devos D.P."/>
            <person name="Kaster A.-K."/>
            <person name="Ovreas L."/>
            <person name="Rohde M."/>
            <person name="Galperin M.Y."/>
            <person name="Jogler C."/>
        </authorList>
    </citation>
    <scope>NUCLEOTIDE SEQUENCE [LARGE SCALE GENOMIC DNA]</scope>
    <source>
        <strain evidence="2 3">ETA_A8</strain>
    </source>
</reference>
<dbReference type="PANTHER" id="PTHR11373:SF4">
    <property type="entry name" value="DEOXYNUCLEOSIDE TRIPHOSPHATE TRIPHOSPHOHYDROLASE SAMHD1"/>
    <property type="match status" value="1"/>
</dbReference>
<dbReference type="InterPro" id="IPR003607">
    <property type="entry name" value="HD/PDEase_dom"/>
</dbReference>
<dbReference type="InterPro" id="IPR050135">
    <property type="entry name" value="dGTPase-like"/>
</dbReference>
<dbReference type="GO" id="GO:0008832">
    <property type="term" value="F:dGTPase activity"/>
    <property type="evidence" value="ECO:0007669"/>
    <property type="project" value="TreeGrafter"/>
</dbReference>
<evidence type="ECO:0000259" key="1">
    <source>
        <dbReference type="Pfam" id="PF01966"/>
    </source>
</evidence>
<proteinExistence type="predicted"/>
<dbReference type="PANTHER" id="PTHR11373">
    <property type="entry name" value="DEOXYNUCLEOSIDE TRIPHOSPHATE TRIPHOSPHOHYDROLASE"/>
    <property type="match status" value="1"/>
</dbReference>
<protein>
    <submittedName>
        <fullName evidence="2">HD domain protein</fullName>
    </submittedName>
</protein>
<name>A0A517YD62_9BACT</name>
<dbReference type="Proteomes" id="UP000315017">
    <property type="component" value="Chromosome"/>
</dbReference>
<accession>A0A517YD62</accession>
<organism evidence="2 3">
    <name type="scientific">Anatilimnocola aggregata</name>
    <dbReference type="NCBI Taxonomy" id="2528021"/>
    <lineage>
        <taxon>Bacteria</taxon>
        <taxon>Pseudomonadati</taxon>
        <taxon>Planctomycetota</taxon>
        <taxon>Planctomycetia</taxon>
        <taxon>Pirellulales</taxon>
        <taxon>Pirellulaceae</taxon>
        <taxon>Anatilimnocola</taxon>
    </lineage>
</organism>
<dbReference type="InterPro" id="IPR006674">
    <property type="entry name" value="HD_domain"/>
</dbReference>
<evidence type="ECO:0000313" key="2">
    <source>
        <dbReference type="EMBL" id="QDU28168.1"/>
    </source>
</evidence>
<dbReference type="GO" id="GO:0006203">
    <property type="term" value="P:dGTP catabolic process"/>
    <property type="evidence" value="ECO:0007669"/>
    <property type="project" value="TreeGrafter"/>
</dbReference>
<dbReference type="Gene3D" id="1.10.3210.10">
    <property type="entry name" value="Hypothetical protein af1432"/>
    <property type="match status" value="1"/>
</dbReference>
<feature type="domain" description="HD" evidence="1">
    <location>
        <begin position="82"/>
        <end position="158"/>
    </location>
</feature>
<dbReference type="SUPFAM" id="SSF109604">
    <property type="entry name" value="HD-domain/PDEase-like"/>
    <property type="match status" value="1"/>
</dbReference>
<evidence type="ECO:0000313" key="3">
    <source>
        <dbReference type="Proteomes" id="UP000315017"/>
    </source>
</evidence>
<keyword evidence="3" id="KW-1185">Reference proteome</keyword>
<dbReference type="KEGG" id="aagg:ETAA8_32680"/>
<dbReference type="AlphaFoldDB" id="A0A517YD62"/>
<dbReference type="CDD" id="cd00077">
    <property type="entry name" value="HDc"/>
    <property type="match status" value="1"/>
</dbReference>
<sequence>MLRENLTYDPIHGYLPFVSGTDLPADEVAERQLIDHPWLQRMRQIHQLQTAWWVFPAAEHSRFPHVLGAMHLGSRAIAQMYDSLQDSCADTPSRGLVECTVRLAGLLHDVGHGPFGHFFDEHFLKAHGLTHESLGAAIIERELADLIRGIRRNPHSELLADEQIDPAQIAWLIQRPKPQDETTERPKWLVFLRGLLSGIYTIDNMDFVLRDAALSGYSKQAFDLDRLLHYTFFSERGLTIHDRGSDALVRFVTVRAELFRNIYYHRTVRAIDFSLRDLFNESKQWLFPGNPLEHLDDYLYFTESTLWADVQRWAKSSNPQLADLGTRWRALLARKIEWQMVCQRSQVYAPNDAEQASIFSDAELVERKLRQLLPSDLQQIPLRIDIARTILRPNTSGPAMGQNFLYDSARRVVRPLVAEELYRRLPISHRLCRIYAKSLDYAPIITTALDQLVGGPSGDDATNM</sequence>